<dbReference type="GO" id="GO:0016020">
    <property type="term" value="C:membrane"/>
    <property type="evidence" value="ECO:0007669"/>
    <property type="project" value="UniProtKB-SubCell"/>
</dbReference>
<feature type="transmembrane region" description="Helical" evidence="5">
    <location>
        <begin position="226"/>
        <end position="250"/>
    </location>
</feature>
<dbReference type="InterPro" id="IPR045863">
    <property type="entry name" value="CorA_TM1_TM2"/>
</dbReference>
<evidence type="ECO:0000313" key="6">
    <source>
        <dbReference type="EMBL" id="KAK5635756.1"/>
    </source>
</evidence>
<name>A0AAN7UZK7_9PEZI</name>
<dbReference type="Gene3D" id="1.20.58.340">
    <property type="entry name" value="Magnesium transport protein CorA, transmembrane region"/>
    <property type="match status" value="1"/>
</dbReference>
<dbReference type="Proteomes" id="UP001305414">
    <property type="component" value="Unassembled WGS sequence"/>
</dbReference>
<evidence type="ECO:0000256" key="4">
    <source>
        <dbReference type="ARBA" id="ARBA00023136"/>
    </source>
</evidence>
<keyword evidence="4 5" id="KW-0472">Membrane</keyword>
<keyword evidence="2 5" id="KW-0812">Transmembrane</keyword>
<dbReference type="EMBL" id="JAWHQM010000057">
    <property type="protein sequence ID" value="KAK5635756.1"/>
    <property type="molecule type" value="Genomic_DNA"/>
</dbReference>
<evidence type="ECO:0000256" key="2">
    <source>
        <dbReference type="ARBA" id="ARBA00022692"/>
    </source>
</evidence>
<organism evidence="6 7">
    <name type="scientific">Xylaria bambusicola</name>
    <dbReference type="NCBI Taxonomy" id="326684"/>
    <lineage>
        <taxon>Eukaryota</taxon>
        <taxon>Fungi</taxon>
        <taxon>Dikarya</taxon>
        <taxon>Ascomycota</taxon>
        <taxon>Pezizomycotina</taxon>
        <taxon>Sordariomycetes</taxon>
        <taxon>Xylariomycetidae</taxon>
        <taxon>Xylariales</taxon>
        <taxon>Xylariaceae</taxon>
        <taxon>Xylaria</taxon>
    </lineage>
</organism>
<accession>A0AAN7UZK7</accession>
<dbReference type="AlphaFoldDB" id="A0AAN7UZK7"/>
<comment type="caution">
    <text evidence="6">The sequence shown here is derived from an EMBL/GenBank/DDBJ whole genome shotgun (WGS) entry which is preliminary data.</text>
</comment>
<keyword evidence="7" id="KW-1185">Reference proteome</keyword>
<evidence type="ECO:0000256" key="3">
    <source>
        <dbReference type="ARBA" id="ARBA00022989"/>
    </source>
</evidence>
<sequence>MSLYGTKDFLDTWTYFEIKKLEPTAEYSWYKLNIFVQWDGESHQTIVLAFDTPFDVIQSFRELLVTPDLHNLHSPFWFYPHLLSEVARHQEAAVWAIRNQVREVEKRTLPLGRPNPNYRHLHDIARHALHVSETLEVAIKTIKCMLERHKDLCPSLSDFDAEQGIHSQLQFFESYISSLGSRSASNEKRMLNEIQLAFNTVAQHDASTSVKIGLATQADSLTMKSIALVTLTFLPPTFVSAIFSMSFFSYSAESGWVLSDKFWIYWVFAIPTTLLTAIAWYFLQKYNAPVPSREERSGTLKYSI</sequence>
<keyword evidence="3 5" id="KW-1133">Transmembrane helix</keyword>
<feature type="transmembrane region" description="Helical" evidence="5">
    <location>
        <begin position="262"/>
        <end position="283"/>
    </location>
</feature>
<proteinExistence type="predicted"/>
<protein>
    <submittedName>
        <fullName evidence="6">Uncharacterized protein</fullName>
    </submittedName>
</protein>
<evidence type="ECO:0000256" key="5">
    <source>
        <dbReference type="SAM" id="Phobius"/>
    </source>
</evidence>
<comment type="subcellular location">
    <subcellularLocation>
        <location evidence="1">Membrane</location>
        <topology evidence="1">Multi-pass membrane protein</topology>
    </subcellularLocation>
</comment>
<dbReference type="SUPFAM" id="SSF144083">
    <property type="entry name" value="Magnesium transport protein CorA, transmembrane region"/>
    <property type="match status" value="1"/>
</dbReference>
<gene>
    <name evidence="6" type="ORF">RRF57_011468</name>
</gene>
<evidence type="ECO:0000313" key="7">
    <source>
        <dbReference type="Proteomes" id="UP001305414"/>
    </source>
</evidence>
<reference evidence="6 7" key="1">
    <citation type="submission" date="2023-10" db="EMBL/GenBank/DDBJ databases">
        <title>Draft genome sequence of Xylaria bambusicola isolate GMP-LS, the root and basal stem rot pathogen of sugarcane in Indonesia.</title>
        <authorList>
            <person name="Selvaraj P."/>
            <person name="Muralishankar V."/>
            <person name="Muruganantham S."/>
            <person name="Sp S."/>
            <person name="Haryani S."/>
            <person name="Lau K.J.X."/>
            <person name="Naqvi N.I."/>
        </authorList>
    </citation>
    <scope>NUCLEOTIDE SEQUENCE [LARGE SCALE GENOMIC DNA]</scope>
    <source>
        <strain evidence="6">GMP-LS</strain>
    </source>
</reference>
<evidence type="ECO:0000256" key="1">
    <source>
        <dbReference type="ARBA" id="ARBA00004141"/>
    </source>
</evidence>